<dbReference type="CDD" id="cd00132">
    <property type="entry name" value="CRIB"/>
    <property type="match status" value="1"/>
</dbReference>
<accession>A0AAU9SBL3</accession>
<dbReference type="AlphaFoldDB" id="A0AAU9SBL3"/>
<evidence type="ECO:0000259" key="2">
    <source>
        <dbReference type="PROSITE" id="PS50108"/>
    </source>
</evidence>
<name>A0AAU9SBL3_THLAR</name>
<dbReference type="EMBL" id="OU466860">
    <property type="protein sequence ID" value="CAH2059592.1"/>
    <property type="molecule type" value="Genomic_DNA"/>
</dbReference>
<dbReference type="PROSITE" id="PS50108">
    <property type="entry name" value="CRIB"/>
    <property type="match status" value="1"/>
</dbReference>
<keyword evidence="4" id="KW-1185">Reference proteome</keyword>
<evidence type="ECO:0000256" key="1">
    <source>
        <dbReference type="SAM" id="MobiDB-lite"/>
    </source>
</evidence>
<feature type="compositionally biased region" description="Low complexity" evidence="1">
    <location>
        <begin position="110"/>
        <end position="127"/>
    </location>
</feature>
<evidence type="ECO:0000313" key="4">
    <source>
        <dbReference type="Proteomes" id="UP000836841"/>
    </source>
</evidence>
<dbReference type="PANTHER" id="PTHR46325">
    <property type="entry name" value="CRIB DOMAIN-CONTAINING PROTEIN RIC8"/>
    <property type="match status" value="1"/>
</dbReference>
<proteinExistence type="predicted"/>
<protein>
    <recommendedName>
        <fullName evidence="2">CRIB domain-containing protein</fullName>
    </recommendedName>
</protein>
<dbReference type="Proteomes" id="UP000836841">
    <property type="component" value="Chromosome 4"/>
</dbReference>
<evidence type="ECO:0000313" key="3">
    <source>
        <dbReference type="EMBL" id="CAH2059592.1"/>
    </source>
</evidence>
<organism evidence="3 4">
    <name type="scientific">Thlaspi arvense</name>
    <name type="common">Field penny-cress</name>
    <dbReference type="NCBI Taxonomy" id="13288"/>
    <lineage>
        <taxon>Eukaryota</taxon>
        <taxon>Viridiplantae</taxon>
        <taxon>Streptophyta</taxon>
        <taxon>Embryophyta</taxon>
        <taxon>Tracheophyta</taxon>
        <taxon>Spermatophyta</taxon>
        <taxon>Magnoliopsida</taxon>
        <taxon>eudicotyledons</taxon>
        <taxon>Gunneridae</taxon>
        <taxon>Pentapetalae</taxon>
        <taxon>rosids</taxon>
        <taxon>malvids</taxon>
        <taxon>Brassicales</taxon>
        <taxon>Brassicaceae</taxon>
        <taxon>Thlaspideae</taxon>
        <taxon>Thlaspi</taxon>
    </lineage>
</organism>
<feature type="compositionally biased region" description="Polar residues" evidence="1">
    <location>
        <begin position="69"/>
        <end position="82"/>
    </location>
</feature>
<dbReference type="PANTHER" id="PTHR46325:SF50">
    <property type="entry name" value="CRIB DOMAIN-CONTAINING PROTEIN RIC1"/>
    <property type="match status" value="1"/>
</dbReference>
<feature type="compositionally biased region" description="Polar residues" evidence="1">
    <location>
        <begin position="144"/>
        <end position="155"/>
    </location>
</feature>
<dbReference type="InterPro" id="IPR000095">
    <property type="entry name" value="CRIB_dom"/>
</dbReference>
<sequence length="220" mass="23907">MATTMKGLLKGLRYITQIFDEEKEEEMQIGFPTDVKHVAHIGSDGPAANTPSWMNDFKPQEHEKGQVVSRGNSNKYNPQAMNQRGAGLKELLPPISNEKPKQKTRRKHAAGASPNPNGSPPRRSGGNAASSDEHPKQSRHNRSTHGSMDSSSDQEPSVRRRRGGMSVHDTEVSNHLPDGSAPPRKATSRPRKLKGSVGGEASMKKSSKGKPADDNCNDTI</sequence>
<feature type="domain" description="CRIB" evidence="2">
    <location>
        <begin position="29"/>
        <end position="42"/>
    </location>
</feature>
<gene>
    <name evidence="3" type="ORF">TAV2_LOCUS14130</name>
</gene>
<dbReference type="SMART" id="SM00285">
    <property type="entry name" value="PBD"/>
    <property type="match status" value="1"/>
</dbReference>
<feature type="region of interest" description="Disordered" evidence="1">
    <location>
        <begin position="40"/>
        <end position="220"/>
    </location>
</feature>
<reference evidence="3 4" key="1">
    <citation type="submission" date="2022-03" db="EMBL/GenBank/DDBJ databases">
        <authorList>
            <person name="Nunn A."/>
            <person name="Chopra R."/>
            <person name="Nunn A."/>
            <person name="Contreras Garrido A."/>
        </authorList>
    </citation>
    <scope>NUCLEOTIDE SEQUENCE [LARGE SCALE GENOMIC DNA]</scope>
</reference>